<feature type="transmembrane region" description="Helical" evidence="1">
    <location>
        <begin position="6"/>
        <end position="27"/>
    </location>
</feature>
<sequence>MVMSVAADWLAAVGTIGAFAVSLRLLAVDLDTRRKEQASLVAAWLGGDPQTWENELRLRVSNQSQQPVFGLTAFVETVAGRRLLRDVGLVPSRRGNSTPFFEIGGIAGLGPGVAVRGVSIQFTDAAGRRWCREFDGRLRRIKD</sequence>
<dbReference type="EMBL" id="SLWM01000024">
    <property type="protein sequence ID" value="TCO12897.1"/>
    <property type="molecule type" value="Genomic_DNA"/>
</dbReference>
<proteinExistence type="predicted"/>
<keyword evidence="1" id="KW-0812">Transmembrane</keyword>
<evidence type="ECO:0000313" key="3">
    <source>
        <dbReference type="Proteomes" id="UP000295818"/>
    </source>
</evidence>
<organism evidence="2 3">
    <name type="scientific">Kribbella orskensis</name>
    <dbReference type="NCBI Taxonomy" id="2512216"/>
    <lineage>
        <taxon>Bacteria</taxon>
        <taxon>Bacillati</taxon>
        <taxon>Actinomycetota</taxon>
        <taxon>Actinomycetes</taxon>
        <taxon>Propionibacteriales</taxon>
        <taxon>Kribbellaceae</taxon>
        <taxon>Kribbella</taxon>
    </lineage>
</organism>
<evidence type="ECO:0008006" key="4">
    <source>
        <dbReference type="Google" id="ProtNLM"/>
    </source>
</evidence>
<name>A0ABY2BA11_9ACTN</name>
<keyword evidence="1" id="KW-0472">Membrane</keyword>
<keyword evidence="1" id="KW-1133">Transmembrane helix</keyword>
<dbReference type="Proteomes" id="UP000295818">
    <property type="component" value="Unassembled WGS sequence"/>
</dbReference>
<evidence type="ECO:0000256" key="1">
    <source>
        <dbReference type="SAM" id="Phobius"/>
    </source>
</evidence>
<keyword evidence="3" id="KW-1185">Reference proteome</keyword>
<protein>
    <recommendedName>
        <fullName evidence="4">Type II secretion system protein</fullName>
    </recommendedName>
</protein>
<comment type="caution">
    <text evidence="2">The sequence shown here is derived from an EMBL/GenBank/DDBJ whole genome shotgun (WGS) entry which is preliminary data.</text>
</comment>
<gene>
    <name evidence="2" type="ORF">EV644_12421</name>
</gene>
<reference evidence="2 3" key="1">
    <citation type="journal article" date="2015" name="Stand. Genomic Sci.">
        <title>Genomic Encyclopedia of Bacterial and Archaeal Type Strains, Phase III: the genomes of soil and plant-associated and newly described type strains.</title>
        <authorList>
            <person name="Whitman W.B."/>
            <person name="Woyke T."/>
            <person name="Klenk H.P."/>
            <person name="Zhou Y."/>
            <person name="Lilburn T.G."/>
            <person name="Beck B.J."/>
            <person name="De Vos P."/>
            <person name="Vandamme P."/>
            <person name="Eisen J.A."/>
            <person name="Garrity G."/>
            <person name="Hugenholtz P."/>
            <person name="Kyrpides N.C."/>
        </authorList>
    </citation>
    <scope>NUCLEOTIDE SEQUENCE [LARGE SCALE GENOMIC DNA]</scope>
    <source>
        <strain evidence="2 3">VKM Ac-2538</strain>
    </source>
</reference>
<accession>A0ABY2BA11</accession>
<evidence type="ECO:0000313" key="2">
    <source>
        <dbReference type="EMBL" id="TCO12897.1"/>
    </source>
</evidence>
<dbReference type="RefSeq" id="WP_132195179.1">
    <property type="nucleotide sequence ID" value="NZ_SLWM01000024.1"/>
</dbReference>